<feature type="compositionally biased region" description="Low complexity" evidence="1">
    <location>
        <begin position="89"/>
        <end position="98"/>
    </location>
</feature>
<feature type="region of interest" description="Disordered" evidence="1">
    <location>
        <begin position="277"/>
        <end position="304"/>
    </location>
</feature>
<proteinExistence type="predicted"/>
<feature type="region of interest" description="Disordered" evidence="1">
    <location>
        <begin position="1"/>
        <end position="103"/>
    </location>
</feature>
<protein>
    <submittedName>
        <fullName evidence="3">Uncharacterized protein LOC117653550 isoform X1</fullName>
    </submittedName>
</protein>
<dbReference type="PANTHER" id="PTHR28594:SF1">
    <property type="entry name" value="ATR-INTERACTING PROTEIN"/>
    <property type="match status" value="1"/>
</dbReference>
<dbReference type="InParanoid" id="A0A6P9ACJ5"/>
<gene>
    <name evidence="3" type="primary">LOC117653550</name>
</gene>
<dbReference type="GO" id="GO:0000077">
    <property type="term" value="P:DNA damage checkpoint signaling"/>
    <property type="evidence" value="ECO:0007669"/>
    <property type="project" value="InterPro"/>
</dbReference>
<evidence type="ECO:0000313" key="2">
    <source>
        <dbReference type="Proteomes" id="UP000515158"/>
    </source>
</evidence>
<dbReference type="AlphaFoldDB" id="A0A6P9ACJ5"/>
<organism evidence="3">
    <name type="scientific">Thrips palmi</name>
    <name type="common">Melon thrips</name>
    <dbReference type="NCBI Taxonomy" id="161013"/>
    <lineage>
        <taxon>Eukaryota</taxon>
        <taxon>Metazoa</taxon>
        <taxon>Ecdysozoa</taxon>
        <taxon>Arthropoda</taxon>
        <taxon>Hexapoda</taxon>
        <taxon>Insecta</taxon>
        <taxon>Pterygota</taxon>
        <taxon>Neoptera</taxon>
        <taxon>Paraneoptera</taxon>
        <taxon>Thysanoptera</taxon>
        <taxon>Terebrantia</taxon>
        <taxon>Thripoidea</taxon>
        <taxon>Thripidae</taxon>
        <taxon>Thrips</taxon>
    </lineage>
</organism>
<reference evidence="3" key="1">
    <citation type="submission" date="2025-08" db="UniProtKB">
        <authorList>
            <consortium name="RefSeq"/>
        </authorList>
    </citation>
    <scope>IDENTIFICATION</scope>
    <source>
        <tissue evidence="3">Total insect</tissue>
    </source>
</reference>
<accession>A0A6P9ACJ5</accession>
<feature type="region of interest" description="Disordered" evidence="1">
    <location>
        <begin position="228"/>
        <end position="260"/>
    </location>
</feature>
<dbReference type="RefSeq" id="XP_034255205.1">
    <property type="nucleotide sequence ID" value="XM_034399314.1"/>
</dbReference>
<feature type="compositionally biased region" description="Basic and acidic residues" evidence="1">
    <location>
        <begin position="291"/>
        <end position="304"/>
    </location>
</feature>
<dbReference type="OrthoDB" id="7668655at2759"/>
<feature type="compositionally biased region" description="Polar residues" evidence="1">
    <location>
        <begin position="403"/>
        <end position="424"/>
    </location>
</feature>
<sequence length="1017" mass="114629">MKIHIHCLKPPFPPSSFSMSDKKSNDSKSNGWNDWANKKNDWNISNSKRPKLDIHKNHLSQTSSNSKNTLQAGTSTGPGRSGSFRRTNSLPTSSSTSPQKDVPVNQEEFDAMEAIAMAEAAAAIELEMAKKDQRNLPSTSSKNPLDKVDFKKNGSSGFEILFCEEIAEEDVEECMLLASQEIQASQNAPPVADSSFSQAYNIFSKGIDTHSSILEPGFKKPQPPNKITQNNAAHSSLKTANVRPTAPPRPVTNRNTFAPPVPKFNNVAAQARNPITSFPKLSTTSNPQAEAEVRRLEKEREKDQEALKRLQELVRDKEGEASILRCQLKTVLVEKDREKSRSKRSAQTSEKQFQDQLNELIKKNESLEMKLRFEEAEKKTALERVKLLTNNSERLRVVEPRSPRTTSSQFQAAHSSKTPNRQKHTSAFMNRSTFEEHLHSQAPSTKRPRLNDDEEMLDSDCMQGIEPIPIPKEVRPEMKSVGEQTSFNDDGGTLAQIITPLTMQQILSERLSGIHLSTEASKSELWKHEDSCIDETETIPTLRRLKEESRSRKRRVALDGPHRPSFLNCAPSLQHLMSWNDPVVDCLPTRASICEIVEEFSGILHYNLLLLQDISRPSDKELRDRDQEIVSRGIEVVPLKNFDLLDERQWYKEEHGVELRRSLGIACEIASVSKFAASLVTGNIDPSEVSLKRHKFTELPEYAFLRQSATSEEGDSFYILRVICDICTVIEKQKLTIAFNGVLAGILTLLKNCAEHKVVEGRSQSYFLDVIRRVLIARPSSTVLLLLMDLLISVSNCEGIIKGLCIKCGEDDNVFESLEGLCTFSQDTCPLQMLFIQLRLVSEANRWRLVDSVSRWVHNVIAAGPAAPSWILSVPGSSEVSHIECCARFTSTLIMLLFDVFEMLQNIVEERELPSSSISSSTKDEVLIRIMRRSIVILLKLVENNMFRFMGRVEGLYEILVQGIGRLKKYLHLSPLMERYLEDLLRSEEDITSESMTSEDPFCASYLNNVTNILKLS</sequence>
<dbReference type="GeneID" id="117653550"/>
<name>A0A6P9ACJ5_THRPL</name>
<feature type="compositionally biased region" description="Polar residues" evidence="1">
    <location>
        <begin position="59"/>
        <end position="88"/>
    </location>
</feature>
<feature type="compositionally biased region" description="Polar residues" evidence="1">
    <location>
        <begin position="228"/>
        <end position="239"/>
    </location>
</feature>
<evidence type="ECO:0000256" key="1">
    <source>
        <dbReference type="SAM" id="MobiDB-lite"/>
    </source>
</evidence>
<feature type="region of interest" description="Disordered" evidence="1">
    <location>
        <begin position="394"/>
        <end position="424"/>
    </location>
</feature>
<dbReference type="InterPro" id="IPR033349">
    <property type="entry name" value="ATRIP"/>
</dbReference>
<dbReference type="PANTHER" id="PTHR28594">
    <property type="entry name" value="ATR-INTERACTING PROTEIN"/>
    <property type="match status" value="1"/>
</dbReference>
<keyword evidence="2" id="KW-1185">Reference proteome</keyword>
<dbReference type="Proteomes" id="UP000515158">
    <property type="component" value="Unplaced"/>
</dbReference>
<dbReference type="KEGG" id="tpal:117653550"/>
<dbReference type="GO" id="GO:0006281">
    <property type="term" value="P:DNA repair"/>
    <property type="evidence" value="ECO:0007669"/>
    <property type="project" value="TreeGrafter"/>
</dbReference>
<evidence type="ECO:0000313" key="3">
    <source>
        <dbReference type="RefSeq" id="XP_034255205.1"/>
    </source>
</evidence>
<feature type="compositionally biased region" description="Polar residues" evidence="1">
    <location>
        <begin position="277"/>
        <end position="288"/>
    </location>
</feature>
<feature type="region of interest" description="Disordered" evidence="1">
    <location>
        <begin position="334"/>
        <end position="353"/>
    </location>
</feature>